<dbReference type="SUPFAM" id="SSF46689">
    <property type="entry name" value="Homeodomain-like"/>
    <property type="match status" value="1"/>
</dbReference>
<keyword evidence="7" id="KW-1185">Reference proteome</keyword>
<dbReference type="PANTHER" id="PTHR47506:SF6">
    <property type="entry name" value="HTH-TYPE TRANSCRIPTIONAL REPRESSOR NEMR"/>
    <property type="match status" value="1"/>
</dbReference>
<feature type="domain" description="HTH tetR-type" evidence="5">
    <location>
        <begin position="5"/>
        <end position="65"/>
    </location>
</feature>
<evidence type="ECO:0000256" key="2">
    <source>
        <dbReference type="ARBA" id="ARBA00023125"/>
    </source>
</evidence>
<reference evidence="6 7" key="1">
    <citation type="submission" date="2020-08" db="EMBL/GenBank/DDBJ databases">
        <title>Cohnella phylogeny.</title>
        <authorList>
            <person name="Dunlap C."/>
        </authorList>
    </citation>
    <scope>NUCLEOTIDE SEQUENCE [LARGE SCALE GENOMIC DNA]</scope>
    <source>
        <strain evidence="6 7">CBP 2801</strain>
    </source>
</reference>
<comment type="caution">
    <text evidence="6">The sequence shown here is derived from an EMBL/GenBank/DDBJ whole genome shotgun (WGS) entry which is preliminary data.</text>
</comment>
<dbReference type="InterPro" id="IPR001647">
    <property type="entry name" value="HTH_TetR"/>
</dbReference>
<evidence type="ECO:0000313" key="6">
    <source>
        <dbReference type="EMBL" id="MBB6733880.1"/>
    </source>
</evidence>
<keyword evidence="3" id="KW-0804">Transcription</keyword>
<evidence type="ECO:0000256" key="4">
    <source>
        <dbReference type="PROSITE-ProRule" id="PRU00335"/>
    </source>
</evidence>
<dbReference type="InterPro" id="IPR011075">
    <property type="entry name" value="TetR_C"/>
</dbReference>
<dbReference type="SUPFAM" id="SSF48498">
    <property type="entry name" value="Tetracyclin repressor-like, C-terminal domain"/>
    <property type="match status" value="1"/>
</dbReference>
<dbReference type="Gene3D" id="1.10.357.10">
    <property type="entry name" value="Tetracycline Repressor, domain 2"/>
    <property type="match status" value="1"/>
</dbReference>
<evidence type="ECO:0000313" key="7">
    <source>
        <dbReference type="Proteomes" id="UP000564644"/>
    </source>
</evidence>
<dbReference type="PANTHER" id="PTHR47506">
    <property type="entry name" value="TRANSCRIPTIONAL REGULATORY PROTEIN"/>
    <property type="match status" value="1"/>
</dbReference>
<dbReference type="GO" id="GO:0003677">
    <property type="term" value="F:DNA binding"/>
    <property type="evidence" value="ECO:0007669"/>
    <property type="project" value="UniProtKB-UniRule"/>
</dbReference>
<dbReference type="Pfam" id="PF16925">
    <property type="entry name" value="TetR_C_13"/>
    <property type="match status" value="1"/>
</dbReference>
<dbReference type="EMBL" id="JACJVO010000031">
    <property type="protein sequence ID" value="MBB6733880.1"/>
    <property type="molecule type" value="Genomic_DNA"/>
</dbReference>
<dbReference type="RefSeq" id="WP_185131534.1">
    <property type="nucleotide sequence ID" value="NZ_JACJVO010000031.1"/>
</dbReference>
<dbReference type="AlphaFoldDB" id="A0A7X0SPP1"/>
<dbReference type="InterPro" id="IPR036271">
    <property type="entry name" value="Tet_transcr_reg_TetR-rel_C_sf"/>
</dbReference>
<evidence type="ECO:0000259" key="5">
    <source>
        <dbReference type="PROSITE" id="PS50977"/>
    </source>
</evidence>
<keyword evidence="2 4" id="KW-0238">DNA-binding</keyword>
<name>A0A7X0SPP1_9BACL</name>
<feature type="DNA-binding region" description="H-T-H motif" evidence="4">
    <location>
        <begin position="28"/>
        <end position="47"/>
    </location>
</feature>
<evidence type="ECO:0000256" key="1">
    <source>
        <dbReference type="ARBA" id="ARBA00023015"/>
    </source>
</evidence>
<sequence>MEKKESAKERILRVANELFYQEGVRAVGIDRIILESGVAKASFYRNYPTKDDLVAAYLEHHLSRSLGHIEHARRERPESALEQLRFLIEYVAERMKRPAYRGCAFMNTLVEFPETDHPCHIKALQCRNEVFDRMADMAEEAGLPNPRELSDKLRMVWSGAAMVAYMNKADFKPELFSVTALALIDGQIA</sequence>
<dbReference type="PRINTS" id="PR00455">
    <property type="entry name" value="HTHTETR"/>
</dbReference>
<accession>A0A7X0SPP1</accession>
<gene>
    <name evidence="6" type="ORF">H7C18_23425</name>
</gene>
<evidence type="ECO:0000256" key="3">
    <source>
        <dbReference type="ARBA" id="ARBA00023163"/>
    </source>
</evidence>
<dbReference type="InterPro" id="IPR009057">
    <property type="entry name" value="Homeodomain-like_sf"/>
</dbReference>
<protein>
    <submittedName>
        <fullName evidence="6">TetR/AcrR family transcriptional regulator</fullName>
    </submittedName>
</protein>
<organism evidence="6 7">
    <name type="scientific">Cohnella zeiphila</name>
    <dbReference type="NCBI Taxonomy" id="2761120"/>
    <lineage>
        <taxon>Bacteria</taxon>
        <taxon>Bacillati</taxon>
        <taxon>Bacillota</taxon>
        <taxon>Bacilli</taxon>
        <taxon>Bacillales</taxon>
        <taxon>Paenibacillaceae</taxon>
        <taxon>Cohnella</taxon>
    </lineage>
</organism>
<dbReference type="Proteomes" id="UP000564644">
    <property type="component" value="Unassembled WGS sequence"/>
</dbReference>
<dbReference type="Pfam" id="PF00440">
    <property type="entry name" value="TetR_N"/>
    <property type="match status" value="1"/>
</dbReference>
<dbReference type="PROSITE" id="PS50977">
    <property type="entry name" value="HTH_TETR_2"/>
    <property type="match status" value="1"/>
</dbReference>
<proteinExistence type="predicted"/>
<keyword evidence="1" id="KW-0805">Transcription regulation</keyword>